<evidence type="ECO:0000313" key="2">
    <source>
        <dbReference type="EMBL" id="QDX94001.1"/>
    </source>
</evidence>
<accession>A0A518VAH6</accession>
<feature type="compositionally biased region" description="Basic residues" evidence="1">
    <location>
        <begin position="283"/>
        <end position="301"/>
    </location>
</feature>
<feature type="region of interest" description="Disordered" evidence="1">
    <location>
        <begin position="255"/>
        <end position="301"/>
    </location>
</feature>
<sequence>MFDITILQSLVGKTVRLYRGESESRRGILLAVKTDYLELLTEDSQIIYCYLPPLTSVEEDFGYPSFKIKKGIPQEVVEANIFQQLLGLLVNQRVRIDQIGDDYHTGLIRFVGTDYVVLQTNKETFIYYQSSEIRSISKLERSLDHCKEDGDDHKKIGTTSPLDQFLDAPSFASSLAALRYTFVRIHLAHHETISGILTQADQNQVVLVHNKEVIWISRAMIVSVTTTTDDVFPVANEKALQQGNREIVRLRLKKHGKHKRKTITPAPPIVRANPNGSTNPKRNTTKKVTIKVKGTSNRRGK</sequence>
<evidence type="ECO:0000313" key="3">
    <source>
        <dbReference type="Proteomes" id="UP000319432"/>
    </source>
</evidence>
<evidence type="ECO:0008006" key="4">
    <source>
        <dbReference type="Google" id="ProtNLM"/>
    </source>
</evidence>
<reference evidence="2 3" key="1">
    <citation type="submission" date="2018-11" db="EMBL/GenBank/DDBJ databases">
        <title>Phylogenetic determinants of toxin gene distribution in genomes of Brevibacillus laterosporus.</title>
        <authorList>
            <person name="Glare T.R."/>
            <person name="Durrant A."/>
            <person name="Berry C."/>
            <person name="Palma L."/>
            <person name="Ormskirk M."/>
            <person name="Cox M.O."/>
        </authorList>
    </citation>
    <scope>NUCLEOTIDE SEQUENCE [LARGE SCALE GENOMIC DNA]</scope>
    <source>
        <strain evidence="2 3">1821L</strain>
    </source>
</reference>
<protein>
    <recommendedName>
        <fullName evidence="4">DUF2642 domain-containing protein</fullName>
    </recommendedName>
</protein>
<evidence type="ECO:0000256" key="1">
    <source>
        <dbReference type="SAM" id="MobiDB-lite"/>
    </source>
</evidence>
<proteinExistence type="predicted"/>
<name>A0A518VAH6_BRELA</name>
<dbReference type="EMBL" id="CP033464">
    <property type="protein sequence ID" value="QDX94001.1"/>
    <property type="molecule type" value="Genomic_DNA"/>
</dbReference>
<keyword evidence="3" id="KW-1185">Reference proteome</keyword>
<dbReference type="Proteomes" id="UP000319432">
    <property type="component" value="Chromosome"/>
</dbReference>
<organism evidence="2 3">
    <name type="scientific">Brevibacillus laterosporus</name>
    <name type="common">Bacillus laterosporus</name>
    <dbReference type="NCBI Taxonomy" id="1465"/>
    <lineage>
        <taxon>Bacteria</taxon>
        <taxon>Bacillati</taxon>
        <taxon>Bacillota</taxon>
        <taxon>Bacilli</taxon>
        <taxon>Bacillales</taxon>
        <taxon>Paenibacillaceae</taxon>
        <taxon>Brevibacillus</taxon>
    </lineage>
</organism>
<dbReference type="AlphaFoldDB" id="A0A518VAH6"/>
<gene>
    <name evidence="2" type="ORF">EEL30_17915</name>
</gene>
<dbReference type="OrthoDB" id="2452727at2"/>